<name>A0A1I7H5D6_9BACT</name>
<gene>
    <name evidence="2" type="ORF">SAMN04487941_1518</name>
</gene>
<evidence type="ECO:0000313" key="2">
    <source>
        <dbReference type="EMBL" id="SFU55881.1"/>
    </source>
</evidence>
<dbReference type="Pfam" id="PF13692">
    <property type="entry name" value="Glyco_trans_1_4"/>
    <property type="match status" value="1"/>
</dbReference>
<dbReference type="PANTHER" id="PTHR12526:SF630">
    <property type="entry name" value="GLYCOSYLTRANSFERASE"/>
    <property type="match status" value="1"/>
</dbReference>
<sequence>MFLLHLNLSLKLYAFSCFCEALKTPMKILQLIQKPQPRGAETFAAQLSDNLEQQGHSSKLFALFDSGDANKFNRSYVPVKANASTRLWDKKGWRSLANIITEENPDVIQANAGDTLKYAVFSKLLYRWRQPIVFRNASTLSSYLRNPLQKFYTGFLLSQVDAIASVSEHSKQDLVRLFPKLVERIITIPIGLEEKAATSNPFPAWPNGCVNLVHVGGFSFEKNHKGLLRIFKKIVTVIPSTHLWLVGDGPLKSEIEALVKDLGLKDKVTFTGFVQNPLDYTAHGDALLLPSIIEGLPGVILEAMLYETPVVATKVGGVGEVVISDETGWLVDKGDEAGFADAVSSLLENSQNTGRIVSNASSRVKERYMNQDIARLFINLYHKLL</sequence>
<dbReference type="GO" id="GO:0016757">
    <property type="term" value="F:glycosyltransferase activity"/>
    <property type="evidence" value="ECO:0007669"/>
    <property type="project" value="UniProtKB-ARBA"/>
</dbReference>
<evidence type="ECO:0000313" key="3">
    <source>
        <dbReference type="Proteomes" id="UP000182491"/>
    </source>
</evidence>
<dbReference type="STRING" id="388950.GCA_001611675_00616"/>
<reference evidence="3" key="1">
    <citation type="submission" date="2016-10" db="EMBL/GenBank/DDBJ databases">
        <authorList>
            <person name="Varghese N."/>
        </authorList>
    </citation>
    <scope>NUCLEOTIDE SEQUENCE [LARGE SCALE GENOMIC DNA]</scope>
    <source>
        <strain evidence="3">DSM 18820</strain>
    </source>
</reference>
<dbReference type="EMBL" id="FPCA01000001">
    <property type="protein sequence ID" value="SFU55881.1"/>
    <property type="molecule type" value="Genomic_DNA"/>
</dbReference>
<dbReference type="Pfam" id="PF13439">
    <property type="entry name" value="Glyco_transf_4"/>
    <property type="match status" value="1"/>
</dbReference>
<protein>
    <submittedName>
        <fullName evidence="2">Glycosyltransferase involved in cell wall bisynthesis</fullName>
    </submittedName>
</protein>
<proteinExistence type="predicted"/>
<dbReference type="OrthoDB" id="1522162at2"/>
<evidence type="ECO:0000259" key="1">
    <source>
        <dbReference type="Pfam" id="PF13439"/>
    </source>
</evidence>
<accession>A0A1I7H5D6</accession>
<dbReference type="AlphaFoldDB" id="A0A1I7H5D6"/>
<dbReference type="CDD" id="cd03811">
    <property type="entry name" value="GT4_GT28_WabH-like"/>
    <property type="match status" value="1"/>
</dbReference>
<keyword evidence="3" id="KW-1185">Reference proteome</keyword>
<organism evidence="2 3">
    <name type="scientific">Pontibacter akesuensis</name>
    <dbReference type="NCBI Taxonomy" id="388950"/>
    <lineage>
        <taxon>Bacteria</taxon>
        <taxon>Pseudomonadati</taxon>
        <taxon>Bacteroidota</taxon>
        <taxon>Cytophagia</taxon>
        <taxon>Cytophagales</taxon>
        <taxon>Hymenobacteraceae</taxon>
        <taxon>Pontibacter</taxon>
    </lineage>
</organism>
<dbReference type="Gene3D" id="3.40.50.2000">
    <property type="entry name" value="Glycogen Phosphorylase B"/>
    <property type="match status" value="2"/>
</dbReference>
<dbReference type="InterPro" id="IPR028098">
    <property type="entry name" value="Glyco_trans_4-like_N"/>
</dbReference>
<dbReference type="SUPFAM" id="SSF53756">
    <property type="entry name" value="UDP-Glycosyltransferase/glycogen phosphorylase"/>
    <property type="match status" value="1"/>
</dbReference>
<keyword evidence="2" id="KW-0808">Transferase</keyword>
<dbReference type="PANTHER" id="PTHR12526">
    <property type="entry name" value="GLYCOSYLTRANSFERASE"/>
    <property type="match status" value="1"/>
</dbReference>
<feature type="domain" description="Glycosyltransferase subfamily 4-like N-terminal" evidence="1">
    <location>
        <begin position="38"/>
        <end position="191"/>
    </location>
</feature>
<dbReference type="Proteomes" id="UP000182491">
    <property type="component" value="Unassembled WGS sequence"/>
</dbReference>